<accession>A0A2T3AWP4</accession>
<evidence type="ECO:0000313" key="1">
    <source>
        <dbReference type="EMBL" id="PSS13081.1"/>
    </source>
</evidence>
<dbReference type="Proteomes" id="UP000241818">
    <property type="component" value="Unassembled WGS sequence"/>
</dbReference>
<dbReference type="PANTHER" id="PTHR15907">
    <property type="entry name" value="DUF614 FAMILY PROTEIN-RELATED"/>
    <property type="match status" value="1"/>
</dbReference>
<proteinExistence type="predicted"/>
<evidence type="ECO:0008006" key="3">
    <source>
        <dbReference type="Google" id="ProtNLM"/>
    </source>
</evidence>
<evidence type="ECO:0000313" key="2">
    <source>
        <dbReference type="Proteomes" id="UP000241818"/>
    </source>
</evidence>
<dbReference type="EMBL" id="KZ679014">
    <property type="protein sequence ID" value="PSS13081.1"/>
    <property type="molecule type" value="Genomic_DNA"/>
</dbReference>
<dbReference type="InParanoid" id="A0A2T3AWP4"/>
<dbReference type="RefSeq" id="XP_024719072.1">
    <property type="nucleotide sequence ID" value="XM_024861032.1"/>
</dbReference>
<name>A0A2T3AWP4_AMORE</name>
<dbReference type="Pfam" id="PF04749">
    <property type="entry name" value="PLAC8"/>
    <property type="match status" value="1"/>
</dbReference>
<dbReference type="InterPro" id="IPR006461">
    <property type="entry name" value="PLAC_motif_containing"/>
</dbReference>
<dbReference type="STRING" id="857342.A0A2T3AWP4"/>
<gene>
    <name evidence="1" type="ORF">M430DRAFT_105806</name>
</gene>
<dbReference type="AlphaFoldDB" id="A0A2T3AWP4"/>
<sequence>MIALFYPDPPNTCSNCTLSCVVPCVQYGKTQWRLSQIVKGGDPHDSGWRRSERCNSSCWAWCGIHSFLCFGFVATGFQRNRIRAIYGIDGDCLSDFLLAYLCLPCVTMQNDREVRAR</sequence>
<protein>
    <recommendedName>
        <fullName evidence="3">PLAC8 family protein</fullName>
    </recommendedName>
</protein>
<dbReference type="NCBIfam" id="TIGR01571">
    <property type="entry name" value="A_thal_Cys_rich"/>
    <property type="match status" value="1"/>
</dbReference>
<dbReference type="GeneID" id="36569113"/>
<keyword evidence="2" id="KW-1185">Reference proteome</keyword>
<organism evidence="1 2">
    <name type="scientific">Amorphotheca resinae ATCC 22711</name>
    <dbReference type="NCBI Taxonomy" id="857342"/>
    <lineage>
        <taxon>Eukaryota</taxon>
        <taxon>Fungi</taxon>
        <taxon>Dikarya</taxon>
        <taxon>Ascomycota</taxon>
        <taxon>Pezizomycotina</taxon>
        <taxon>Leotiomycetes</taxon>
        <taxon>Helotiales</taxon>
        <taxon>Amorphothecaceae</taxon>
        <taxon>Amorphotheca</taxon>
    </lineage>
</organism>
<feature type="non-terminal residue" evidence="1">
    <location>
        <position position="117"/>
    </location>
</feature>
<reference evidence="1 2" key="1">
    <citation type="journal article" date="2018" name="New Phytol.">
        <title>Comparative genomics and transcriptomics depict ericoid mycorrhizal fungi as versatile saprotrophs and plant mutualists.</title>
        <authorList>
            <person name="Martino E."/>
            <person name="Morin E."/>
            <person name="Grelet G.A."/>
            <person name="Kuo A."/>
            <person name="Kohler A."/>
            <person name="Daghino S."/>
            <person name="Barry K.W."/>
            <person name="Cichocki N."/>
            <person name="Clum A."/>
            <person name="Dockter R.B."/>
            <person name="Hainaut M."/>
            <person name="Kuo R.C."/>
            <person name="LaButti K."/>
            <person name="Lindahl B.D."/>
            <person name="Lindquist E.A."/>
            <person name="Lipzen A."/>
            <person name="Khouja H.R."/>
            <person name="Magnuson J."/>
            <person name="Murat C."/>
            <person name="Ohm R.A."/>
            <person name="Singer S.W."/>
            <person name="Spatafora J.W."/>
            <person name="Wang M."/>
            <person name="Veneault-Fourrey C."/>
            <person name="Henrissat B."/>
            <person name="Grigoriev I.V."/>
            <person name="Martin F.M."/>
            <person name="Perotto S."/>
        </authorList>
    </citation>
    <scope>NUCLEOTIDE SEQUENCE [LARGE SCALE GENOMIC DNA]</scope>
    <source>
        <strain evidence="1 2">ATCC 22711</strain>
    </source>
</reference>
<dbReference type="OrthoDB" id="1045822at2759"/>